<dbReference type="PANTHER" id="PTHR33909:SF1">
    <property type="entry name" value="SEC TRANSLOCON ACCESSORY COMPLEX SUBUNIT YAJC"/>
    <property type="match status" value="1"/>
</dbReference>
<name>A0ABM8EB59_9HYPH</name>
<evidence type="ECO:0000256" key="3">
    <source>
        <dbReference type="ARBA" id="ARBA00006742"/>
    </source>
</evidence>
<evidence type="ECO:0000256" key="10">
    <source>
        <dbReference type="ARBA" id="ARBA00022989"/>
    </source>
</evidence>
<evidence type="ECO:0000256" key="13">
    <source>
        <dbReference type="SAM" id="MobiDB-lite"/>
    </source>
</evidence>
<dbReference type="NCBIfam" id="TIGR00739">
    <property type="entry name" value="yajC"/>
    <property type="match status" value="1"/>
</dbReference>
<reference evidence="15 16" key="1">
    <citation type="journal article" date="2023" name="Int. J. Syst. Evol. Microbiol.">
        <title>Methylocystis iwaonis sp. nov., a type II methane-oxidizing bacterium from surface soil of a rice paddy field in Japan, and emended description of the genus Methylocystis (ex Whittenbury et al. 1970) Bowman et al. 1993.</title>
        <authorList>
            <person name="Kaise H."/>
            <person name="Sawadogo J.B."/>
            <person name="Alam M.S."/>
            <person name="Ueno C."/>
            <person name="Dianou D."/>
            <person name="Shinjo R."/>
            <person name="Asakawa S."/>
        </authorList>
    </citation>
    <scope>NUCLEOTIDE SEQUENCE [LARGE SCALE GENOMIC DNA]</scope>
    <source>
        <strain evidence="15 16">SS37A-Re</strain>
    </source>
</reference>
<dbReference type="PRINTS" id="PR01853">
    <property type="entry name" value="YAJCTRNLCASE"/>
</dbReference>
<dbReference type="PANTHER" id="PTHR33909">
    <property type="entry name" value="SEC TRANSLOCON ACCESSORY COMPLEX SUBUNIT YAJC"/>
    <property type="match status" value="1"/>
</dbReference>
<evidence type="ECO:0000256" key="8">
    <source>
        <dbReference type="ARBA" id="ARBA00022692"/>
    </source>
</evidence>
<protein>
    <recommendedName>
        <fullName evidence="5">Sec translocon accessory complex subunit YajC</fullName>
    </recommendedName>
</protein>
<comment type="similarity">
    <text evidence="3">Belongs to the YajC family.</text>
</comment>
<evidence type="ECO:0000313" key="15">
    <source>
        <dbReference type="EMBL" id="BDV35207.1"/>
    </source>
</evidence>
<evidence type="ECO:0000256" key="6">
    <source>
        <dbReference type="ARBA" id="ARBA00022448"/>
    </source>
</evidence>
<evidence type="ECO:0000256" key="1">
    <source>
        <dbReference type="ARBA" id="ARBA00002061"/>
    </source>
</evidence>
<comment type="subcellular location">
    <subcellularLocation>
        <location evidence="2">Cell membrane</location>
        <topology evidence="2">Single-pass membrane protein</topology>
    </subcellularLocation>
</comment>
<evidence type="ECO:0000313" key="16">
    <source>
        <dbReference type="Proteomes" id="UP001317629"/>
    </source>
</evidence>
<evidence type="ECO:0000256" key="5">
    <source>
        <dbReference type="ARBA" id="ARBA00014962"/>
    </source>
</evidence>
<dbReference type="RefSeq" id="WP_281928587.1">
    <property type="nucleotide sequence ID" value="NZ_AP027142.1"/>
</dbReference>
<evidence type="ECO:0000256" key="12">
    <source>
        <dbReference type="ARBA" id="ARBA00023136"/>
    </source>
</evidence>
<dbReference type="Pfam" id="PF02699">
    <property type="entry name" value="YajC"/>
    <property type="match status" value="1"/>
</dbReference>
<evidence type="ECO:0000256" key="7">
    <source>
        <dbReference type="ARBA" id="ARBA00022475"/>
    </source>
</evidence>
<keyword evidence="16" id="KW-1185">Reference proteome</keyword>
<keyword evidence="8 14" id="KW-0812">Transmembrane</keyword>
<feature type="region of interest" description="Disordered" evidence="13">
    <location>
        <begin position="1"/>
        <end position="53"/>
    </location>
</feature>
<feature type="region of interest" description="Disordered" evidence="13">
    <location>
        <begin position="142"/>
        <end position="169"/>
    </location>
</feature>
<evidence type="ECO:0000256" key="14">
    <source>
        <dbReference type="SAM" id="Phobius"/>
    </source>
</evidence>
<proteinExistence type="inferred from homology"/>
<comment type="function">
    <text evidence="1">The SecYEG-SecDF-YajC-YidC holo-translocon (HTL) protein secretase/insertase is a supercomplex required for protein secretion, insertion of proteins into membranes, and assembly of membrane protein complexes. While the SecYEG complex is essential for assembly of a number of proteins and complexes, the SecDF-YajC-YidC subcomplex facilitates these functions.</text>
</comment>
<evidence type="ECO:0000256" key="2">
    <source>
        <dbReference type="ARBA" id="ARBA00004162"/>
    </source>
</evidence>
<keyword evidence="6" id="KW-0813">Transport</keyword>
<accession>A0ABM8EB59</accession>
<organism evidence="15 16">
    <name type="scientific">Methylocystis iwaonis</name>
    <dbReference type="NCBI Taxonomy" id="2885079"/>
    <lineage>
        <taxon>Bacteria</taxon>
        <taxon>Pseudomonadati</taxon>
        <taxon>Pseudomonadota</taxon>
        <taxon>Alphaproteobacteria</taxon>
        <taxon>Hyphomicrobiales</taxon>
        <taxon>Methylocystaceae</taxon>
        <taxon>Methylocystis</taxon>
    </lineage>
</organism>
<sequence>MKLITDAMAQTEQPAAPAQTAPAPAAPTPSPAPSAPATQTSVGAAGGADANQPPSIPDMMAQLVPIFVVMGIVYILVIRPRARREKTEQESLRNVRRGDVIVTTGGLVGKVTKAIDDNEIELEIAANTRIRLIRTAIASVRAKGEPVKDTPAPAPAKAAKPAPETKAKP</sequence>
<keyword evidence="9" id="KW-0653">Protein transport</keyword>
<keyword evidence="12 14" id="KW-0472">Membrane</keyword>
<comment type="subunit">
    <text evidence="4">Part of the SecDF-YidC-YajC translocase complex. The SecDF-YidC-YajC translocase forms a supercomplex with SecYEG, called the holo-translocon (HTL).</text>
</comment>
<dbReference type="EMBL" id="AP027142">
    <property type="protein sequence ID" value="BDV35207.1"/>
    <property type="molecule type" value="Genomic_DNA"/>
</dbReference>
<feature type="transmembrane region" description="Helical" evidence="14">
    <location>
        <begin position="59"/>
        <end position="77"/>
    </location>
</feature>
<dbReference type="Proteomes" id="UP001317629">
    <property type="component" value="Chromosome"/>
</dbReference>
<keyword evidence="7" id="KW-1003">Cell membrane</keyword>
<feature type="compositionally biased region" description="Low complexity" evidence="13">
    <location>
        <begin position="149"/>
        <end position="162"/>
    </location>
</feature>
<evidence type="ECO:0000256" key="9">
    <source>
        <dbReference type="ARBA" id="ARBA00022927"/>
    </source>
</evidence>
<dbReference type="SMART" id="SM01323">
    <property type="entry name" value="YajC"/>
    <property type="match status" value="1"/>
</dbReference>
<keyword evidence="10 14" id="KW-1133">Transmembrane helix</keyword>
<keyword evidence="11" id="KW-0811">Translocation</keyword>
<feature type="compositionally biased region" description="Low complexity" evidence="13">
    <location>
        <begin position="9"/>
        <end position="23"/>
    </location>
</feature>
<evidence type="ECO:0000256" key="4">
    <source>
        <dbReference type="ARBA" id="ARBA00011718"/>
    </source>
</evidence>
<gene>
    <name evidence="15" type="ORF">SS37A_27360</name>
</gene>
<feature type="compositionally biased region" description="Pro residues" evidence="13">
    <location>
        <begin position="24"/>
        <end position="34"/>
    </location>
</feature>
<evidence type="ECO:0000256" key="11">
    <source>
        <dbReference type="ARBA" id="ARBA00023010"/>
    </source>
</evidence>
<dbReference type="InterPro" id="IPR003849">
    <property type="entry name" value="Preprotein_translocase_YajC"/>
</dbReference>